<dbReference type="FunFam" id="1.10.510.10:FF:000870">
    <property type="entry name" value="OSJNBa0016N04.16-like protein"/>
    <property type="match status" value="1"/>
</dbReference>
<feature type="binding site" evidence="5">
    <location>
        <position position="205"/>
    </location>
    <ligand>
        <name>ATP</name>
        <dbReference type="ChEBI" id="CHEBI:30616"/>
    </ligand>
</feature>
<keyword evidence="2 5" id="KW-0547">Nucleotide-binding</keyword>
<keyword evidence="10" id="KW-1185">Reference proteome</keyword>
<dbReference type="AlphaFoldDB" id="A0AAD8TS00"/>
<dbReference type="InterPro" id="IPR035892">
    <property type="entry name" value="C2_domain_sf"/>
</dbReference>
<keyword evidence="3" id="KW-0418">Kinase</keyword>
<dbReference type="InterPro" id="IPR000719">
    <property type="entry name" value="Prot_kinase_dom"/>
</dbReference>
<keyword evidence="4 5" id="KW-0067">ATP-binding</keyword>
<evidence type="ECO:0008006" key="11">
    <source>
        <dbReference type="Google" id="ProtNLM"/>
    </source>
</evidence>
<dbReference type="Proteomes" id="UP001231189">
    <property type="component" value="Unassembled WGS sequence"/>
</dbReference>
<dbReference type="PROSITE" id="PS00108">
    <property type="entry name" value="PROTEIN_KINASE_ST"/>
    <property type="match status" value="1"/>
</dbReference>
<dbReference type="PANTHER" id="PTHR45707">
    <property type="entry name" value="C2 CALCIUM/LIPID-BINDING PLANT PHOSPHORIBOSYLTRANSFERASE FAMILY PROTEIN"/>
    <property type="match status" value="1"/>
</dbReference>
<comment type="caution">
    <text evidence="9">The sequence shown here is derived from an EMBL/GenBank/DDBJ whole genome shotgun (WGS) entry which is preliminary data.</text>
</comment>
<protein>
    <recommendedName>
        <fullName evidence="11">Protein kinase domain-containing protein</fullName>
    </recommendedName>
</protein>
<reference evidence="9" key="1">
    <citation type="submission" date="2023-07" db="EMBL/GenBank/DDBJ databases">
        <title>A chromosome-level genome assembly of Lolium multiflorum.</title>
        <authorList>
            <person name="Chen Y."/>
            <person name="Copetti D."/>
            <person name="Kolliker R."/>
            <person name="Studer B."/>
        </authorList>
    </citation>
    <scope>NUCLEOTIDE SEQUENCE</scope>
    <source>
        <strain evidence="9">02402/16</strain>
        <tissue evidence="9">Leaf</tissue>
    </source>
</reference>
<sequence length="479" mass="53533">MATCKLGVEVVSAHDLKRQDGQSISPYVVLKFDRRRFCTATKENDLNPVWNECFYFDVSDPSNLPELFLKATIYHRARSTNDWRGTTKIRGPSFKPLPDAVVLSYPLEKLGKLARITGELRLKVYITDEASIRASDPPTGSCSSGFHVSKSLESILRGESSPHAISFQCLKEITNNFSADQVLGQGGSGVVYKGVLPSGKMIAVKRITSSLRPGLQKQFENEMYHLMMLKHANIVRFVGYCYETRHECSEYNGKHVLAETAERLLCLECLPKGSLDNYLSDESSGLDWSTRYNIIKGICYGLCHLHENIDKPIIHLDLKPANILLDDNMVPKVTDFGLSRPLEEQTICTASRAGTLGYMAPEFIHAGKLTPKSDIFSLGVIILEVVTGHRDYPTVVSKTASDEFIELEVKKWRNVLQRSPGYGSLKIDCEQIKRCLQVGLICVNPEPTKRPPMTEVISMLQGSKSVDCDISIVFQQMCI</sequence>
<evidence type="ECO:0000313" key="9">
    <source>
        <dbReference type="EMBL" id="KAK1692126.1"/>
    </source>
</evidence>
<evidence type="ECO:0000259" key="7">
    <source>
        <dbReference type="PROSITE" id="PS50004"/>
    </source>
</evidence>
<dbReference type="EMBL" id="JAUUTY010000001">
    <property type="protein sequence ID" value="KAK1692126.1"/>
    <property type="molecule type" value="Genomic_DNA"/>
</dbReference>
<dbReference type="GO" id="GO:0005524">
    <property type="term" value="F:ATP binding"/>
    <property type="evidence" value="ECO:0007669"/>
    <property type="project" value="UniProtKB-UniRule"/>
</dbReference>
<dbReference type="InterPro" id="IPR011009">
    <property type="entry name" value="Kinase-like_dom_sf"/>
</dbReference>
<evidence type="ECO:0000256" key="2">
    <source>
        <dbReference type="ARBA" id="ARBA00022741"/>
    </source>
</evidence>
<dbReference type="Gene3D" id="1.10.510.10">
    <property type="entry name" value="Transferase(Phosphotransferase) domain 1"/>
    <property type="match status" value="1"/>
</dbReference>
<dbReference type="InterPro" id="IPR000008">
    <property type="entry name" value="C2_dom"/>
</dbReference>
<dbReference type="Pfam" id="PF00069">
    <property type="entry name" value="Pkinase"/>
    <property type="match status" value="1"/>
</dbReference>
<dbReference type="Pfam" id="PF00168">
    <property type="entry name" value="C2"/>
    <property type="match status" value="1"/>
</dbReference>
<dbReference type="PANTHER" id="PTHR45707:SF72">
    <property type="entry name" value="PROTEIN KINASE DOMAIN-CONTAINING PROTEIN"/>
    <property type="match status" value="1"/>
</dbReference>
<dbReference type="SUPFAM" id="SSF56112">
    <property type="entry name" value="Protein kinase-like (PK-like)"/>
    <property type="match status" value="1"/>
</dbReference>
<keyword evidence="6" id="KW-0723">Serine/threonine-protein kinase</keyword>
<evidence type="ECO:0000259" key="8">
    <source>
        <dbReference type="PROSITE" id="PS50011"/>
    </source>
</evidence>
<name>A0AAD8TS00_LOLMU</name>
<feature type="domain" description="C2" evidence="7">
    <location>
        <begin position="1"/>
        <end position="107"/>
    </location>
</feature>
<feature type="domain" description="Protein kinase" evidence="8">
    <location>
        <begin position="177"/>
        <end position="466"/>
    </location>
</feature>
<dbReference type="SMART" id="SM00220">
    <property type="entry name" value="S_TKc"/>
    <property type="match status" value="1"/>
</dbReference>
<dbReference type="SMART" id="SM00239">
    <property type="entry name" value="C2"/>
    <property type="match status" value="1"/>
</dbReference>
<dbReference type="InterPro" id="IPR017441">
    <property type="entry name" value="Protein_kinase_ATP_BS"/>
</dbReference>
<evidence type="ECO:0000256" key="4">
    <source>
        <dbReference type="ARBA" id="ARBA00022840"/>
    </source>
</evidence>
<gene>
    <name evidence="9" type="ORF">QYE76_008823</name>
</gene>
<keyword evidence="1" id="KW-0808">Transferase</keyword>
<evidence type="ECO:0000256" key="3">
    <source>
        <dbReference type="ARBA" id="ARBA00022777"/>
    </source>
</evidence>
<dbReference type="PROSITE" id="PS50004">
    <property type="entry name" value="C2"/>
    <property type="match status" value="1"/>
</dbReference>
<organism evidence="9 10">
    <name type="scientific">Lolium multiflorum</name>
    <name type="common">Italian ryegrass</name>
    <name type="synonym">Lolium perenne subsp. multiflorum</name>
    <dbReference type="NCBI Taxonomy" id="4521"/>
    <lineage>
        <taxon>Eukaryota</taxon>
        <taxon>Viridiplantae</taxon>
        <taxon>Streptophyta</taxon>
        <taxon>Embryophyta</taxon>
        <taxon>Tracheophyta</taxon>
        <taxon>Spermatophyta</taxon>
        <taxon>Magnoliopsida</taxon>
        <taxon>Liliopsida</taxon>
        <taxon>Poales</taxon>
        <taxon>Poaceae</taxon>
        <taxon>BOP clade</taxon>
        <taxon>Pooideae</taxon>
        <taxon>Poodae</taxon>
        <taxon>Poeae</taxon>
        <taxon>Poeae Chloroplast Group 2 (Poeae type)</taxon>
        <taxon>Loliodinae</taxon>
        <taxon>Loliinae</taxon>
        <taxon>Lolium</taxon>
    </lineage>
</organism>
<evidence type="ECO:0000256" key="5">
    <source>
        <dbReference type="PROSITE-ProRule" id="PRU10141"/>
    </source>
</evidence>
<evidence type="ECO:0000313" key="10">
    <source>
        <dbReference type="Proteomes" id="UP001231189"/>
    </source>
</evidence>
<dbReference type="PROSITE" id="PS00107">
    <property type="entry name" value="PROTEIN_KINASE_ATP"/>
    <property type="match status" value="1"/>
</dbReference>
<evidence type="ECO:0000256" key="6">
    <source>
        <dbReference type="RuleBase" id="RU000304"/>
    </source>
</evidence>
<comment type="similarity">
    <text evidence="6">Belongs to the protein kinase superfamily.</text>
</comment>
<proteinExistence type="inferred from homology"/>
<dbReference type="Gene3D" id="2.60.40.150">
    <property type="entry name" value="C2 domain"/>
    <property type="match status" value="1"/>
</dbReference>
<dbReference type="InterPro" id="IPR008271">
    <property type="entry name" value="Ser/Thr_kinase_AS"/>
</dbReference>
<dbReference type="GO" id="GO:0004674">
    <property type="term" value="F:protein serine/threonine kinase activity"/>
    <property type="evidence" value="ECO:0007669"/>
    <property type="project" value="UniProtKB-KW"/>
</dbReference>
<dbReference type="Gene3D" id="3.30.200.20">
    <property type="entry name" value="Phosphorylase Kinase, domain 1"/>
    <property type="match status" value="1"/>
</dbReference>
<accession>A0AAD8TS00</accession>
<dbReference type="PROSITE" id="PS50011">
    <property type="entry name" value="PROTEIN_KINASE_DOM"/>
    <property type="match status" value="1"/>
</dbReference>
<dbReference type="SUPFAM" id="SSF49562">
    <property type="entry name" value="C2 domain (Calcium/lipid-binding domain, CaLB)"/>
    <property type="match status" value="1"/>
</dbReference>
<evidence type="ECO:0000256" key="1">
    <source>
        <dbReference type="ARBA" id="ARBA00022679"/>
    </source>
</evidence>